<dbReference type="InterPro" id="IPR036770">
    <property type="entry name" value="Ankyrin_rpt-contain_sf"/>
</dbReference>
<dbReference type="AlphaFoldDB" id="A0A2U4FIK4"/>
<sequence>MKKIMLIIALSILISCSNKSSNTQTNTTVNNNTNITVNNNTTQNTNQIISKQTNETIKKKTEFKNIYPIKPYTEEEIDEILYKTIDTELANYGISDNSKKERREEEKQRMQNIKDLLLEGINSEDEDGNSILMLMQKLDYKNYAYNDLVKWLVEHGISLDDTEILNYNYTDKIIDYLLDSGVNFDYNTIYNKIDLKNNNYNLISKLIKKLESAGYYFSDIDYQLQSDLLFQSILADNLDLVILFLKLGVDINSINRMRDGYVGTPLMYSAYYEKYDIMDYLKEKNADITIHCFQDTEELESIHTYDPHISFVLMENFPVLSPTNLINTVITENNNADLMIRILNKISQTFKFADTSYIYSPASQTEFTNNNEKYILIQSHILNEEYVENLISMEKYVYDFEVNDKYFNYVTIWKRDKNDENKSEFITGFYPMQNDDYSQIYDIASSGNYITIEATDDGVYYYTFIIENNDFYLDKFSFSKYNLSDTKEGKNEEHYYNYKTDAAKFNHTSRIKAIDLERGFFNKLIEEYNK</sequence>
<dbReference type="PROSITE" id="PS51257">
    <property type="entry name" value="PROKAR_LIPOPROTEIN"/>
    <property type="match status" value="1"/>
</dbReference>
<dbReference type="GeneID" id="66488093"/>
<evidence type="ECO:0000313" key="2">
    <source>
        <dbReference type="EMBL" id="EKV57041.1"/>
    </source>
</evidence>
<dbReference type="SUPFAM" id="SSF48403">
    <property type="entry name" value="Ankyrin repeat"/>
    <property type="match status" value="1"/>
</dbReference>
<organism evidence="2 3">
    <name type="scientific">Brachyspira hampsonii 30446</name>
    <dbReference type="NCBI Taxonomy" id="1289135"/>
    <lineage>
        <taxon>Bacteria</taxon>
        <taxon>Pseudomonadati</taxon>
        <taxon>Spirochaetota</taxon>
        <taxon>Spirochaetia</taxon>
        <taxon>Brachyspirales</taxon>
        <taxon>Brachyspiraceae</taxon>
        <taxon>Brachyspira</taxon>
    </lineage>
</organism>
<dbReference type="InterPro" id="IPR002110">
    <property type="entry name" value="Ankyrin_rpt"/>
</dbReference>
<dbReference type="Gene3D" id="1.25.40.20">
    <property type="entry name" value="Ankyrin repeat-containing domain"/>
    <property type="match status" value="1"/>
</dbReference>
<evidence type="ECO:0000256" key="1">
    <source>
        <dbReference type="SAM" id="SignalP"/>
    </source>
</evidence>
<comment type="caution">
    <text evidence="2">The sequence shown here is derived from an EMBL/GenBank/DDBJ whole genome shotgun (WGS) entry which is preliminary data.</text>
</comment>
<gene>
    <name evidence="2" type="ORF">A966_08379</name>
</gene>
<accession>A0A2U4FIK4</accession>
<name>A0A2U4FIK4_9SPIR</name>
<dbReference type="Proteomes" id="UP000011663">
    <property type="component" value="Unassembled WGS sequence"/>
</dbReference>
<keyword evidence="1" id="KW-0732">Signal</keyword>
<dbReference type="RefSeq" id="WP_008724359.1">
    <property type="nucleotide sequence ID" value="NZ_JH994111.1"/>
</dbReference>
<protein>
    <submittedName>
        <fullName evidence="2">Ankyrin repeat-containing protein</fullName>
    </submittedName>
</protein>
<dbReference type="EMBL" id="ALNZ01000026">
    <property type="protein sequence ID" value="EKV57041.1"/>
    <property type="molecule type" value="Genomic_DNA"/>
</dbReference>
<feature type="chain" id="PRO_5015570041" evidence="1">
    <location>
        <begin position="21"/>
        <end position="530"/>
    </location>
</feature>
<dbReference type="OrthoDB" id="341379at2"/>
<proteinExistence type="predicted"/>
<feature type="signal peptide" evidence="1">
    <location>
        <begin position="1"/>
        <end position="20"/>
    </location>
</feature>
<reference evidence="2 3" key="1">
    <citation type="submission" date="2012-07" db="EMBL/GenBank/DDBJ databases">
        <title>Genome sequence of Brachyspira sp. 30446, isolated from a pig with mucohaemorrhagic colitis.</title>
        <authorList>
            <person name="Rubin J.E."/>
            <person name="Fernando C."/>
            <person name="Harding J.C.S."/>
            <person name="Hill J.E."/>
        </authorList>
    </citation>
    <scope>NUCLEOTIDE SEQUENCE [LARGE SCALE GENOMIC DNA]</scope>
    <source>
        <strain evidence="2 3">30446</strain>
    </source>
</reference>
<evidence type="ECO:0000313" key="3">
    <source>
        <dbReference type="Proteomes" id="UP000011663"/>
    </source>
</evidence>
<dbReference type="SMART" id="SM00248">
    <property type="entry name" value="ANK"/>
    <property type="match status" value="3"/>
</dbReference>